<reference evidence="3" key="1">
    <citation type="submission" date="2018-02" db="EMBL/GenBank/DDBJ databases">
        <authorList>
            <person name="O'Hara-Hanley K."/>
            <person name="Soby S."/>
        </authorList>
    </citation>
    <scope>NUCLEOTIDE SEQUENCE [LARGE SCALE GENOMIC DNA]</scope>
    <source>
        <strain evidence="3">MWU14-2602</strain>
    </source>
</reference>
<gene>
    <name evidence="2" type="ORF">C2I19_02175</name>
</gene>
<dbReference type="Proteomes" id="UP000237082">
    <property type="component" value="Unassembled WGS sequence"/>
</dbReference>
<dbReference type="AlphaFoldDB" id="A0A2S5DKX8"/>
<feature type="signal peptide" evidence="1">
    <location>
        <begin position="1"/>
        <end position="23"/>
    </location>
</feature>
<comment type="caution">
    <text evidence="2">The sequence shown here is derived from an EMBL/GenBank/DDBJ whole genome shotgun (WGS) entry which is preliminary data.</text>
</comment>
<organism evidence="2 3">
    <name type="scientific">Chromobacterium alticapitis</name>
    <dbReference type="NCBI Taxonomy" id="2073169"/>
    <lineage>
        <taxon>Bacteria</taxon>
        <taxon>Pseudomonadati</taxon>
        <taxon>Pseudomonadota</taxon>
        <taxon>Betaproteobacteria</taxon>
        <taxon>Neisseriales</taxon>
        <taxon>Chromobacteriaceae</taxon>
        <taxon>Chromobacterium</taxon>
    </lineage>
</organism>
<accession>A0A2S5DKX8</accession>
<keyword evidence="3" id="KW-1185">Reference proteome</keyword>
<evidence type="ECO:0000313" key="3">
    <source>
        <dbReference type="Proteomes" id="UP000237082"/>
    </source>
</evidence>
<evidence type="ECO:0000256" key="1">
    <source>
        <dbReference type="SAM" id="SignalP"/>
    </source>
</evidence>
<proteinExistence type="predicted"/>
<evidence type="ECO:0008006" key="4">
    <source>
        <dbReference type="Google" id="ProtNLM"/>
    </source>
</evidence>
<evidence type="ECO:0000313" key="2">
    <source>
        <dbReference type="EMBL" id="POZ63727.1"/>
    </source>
</evidence>
<name>A0A2S5DKX8_9NEIS</name>
<sequence length="99" mass="10026">MKLAVQVATAALLGFGIMASASAADGVVSFSGSIMAPTCSAQVQGVSGSVALQMICEDAAVVTRKVSATAPAKSLNNYVAAVSMQPVGRQQSIMTVEYR</sequence>
<protein>
    <recommendedName>
        <fullName evidence="4">Type 1 fimbrial protein</fullName>
    </recommendedName>
</protein>
<keyword evidence="1" id="KW-0732">Signal</keyword>
<dbReference type="EMBL" id="PQWB01000010">
    <property type="protein sequence ID" value="POZ63727.1"/>
    <property type="molecule type" value="Genomic_DNA"/>
</dbReference>
<feature type="chain" id="PRO_5015534656" description="Type 1 fimbrial protein" evidence="1">
    <location>
        <begin position="24"/>
        <end position="99"/>
    </location>
</feature>